<keyword evidence="8" id="KW-1185">Reference proteome</keyword>
<accession>A0A8X8YKR5</accession>
<evidence type="ECO:0000256" key="5">
    <source>
        <dbReference type="ARBA" id="ARBA00023242"/>
    </source>
</evidence>
<dbReference type="InterPro" id="IPR036879">
    <property type="entry name" value="TF_MADSbox_sf"/>
</dbReference>
<evidence type="ECO:0000313" key="8">
    <source>
        <dbReference type="Proteomes" id="UP000298416"/>
    </source>
</evidence>
<dbReference type="SMART" id="SM00432">
    <property type="entry name" value="MADS"/>
    <property type="match status" value="1"/>
</dbReference>
<evidence type="ECO:0000256" key="4">
    <source>
        <dbReference type="ARBA" id="ARBA00023163"/>
    </source>
</evidence>
<reference evidence="7" key="1">
    <citation type="submission" date="2018-01" db="EMBL/GenBank/DDBJ databases">
        <authorList>
            <person name="Mao J.F."/>
        </authorList>
    </citation>
    <scope>NUCLEOTIDE SEQUENCE</scope>
    <source>
        <strain evidence="7">Huo1</strain>
        <tissue evidence="7">Leaf</tissue>
    </source>
</reference>
<gene>
    <name evidence="7" type="ORF">SASPL_105139</name>
</gene>
<dbReference type="GO" id="GO:0046983">
    <property type="term" value="F:protein dimerization activity"/>
    <property type="evidence" value="ECO:0007669"/>
    <property type="project" value="InterPro"/>
</dbReference>
<dbReference type="PANTHER" id="PTHR11945">
    <property type="entry name" value="MADS BOX PROTEIN"/>
    <property type="match status" value="1"/>
</dbReference>
<feature type="domain" description="MADS-box" evidence="6">
    <location>
        <begin position="11"/>
        <end position="71"/>
    </location>
</feature>
<dbReference type="GO" id="GO:0000978">
    <property type="term" value="F:RNA polymerase II cis-regulatory region sequence-specific DNA binding"/>
    <property type="evidence" value="ECO:0007669"/>
    <property type="project" value="TreeGrafter"/>
</dbReference>
<evidence type="ECO:0000313" key="7">
    <source>
        <dbReference type="EMBL" id="KAG6433525.1"/>
    </source>
</evidence>
<dbReference type="OrthoDB" id="912542at2759"/>
<name>A0A8X8YKR5_SALSN</name>
<proteinExistence type="predicted"/>
<dbReference type="Proteomes" id="UP000298416">
    <property type="component" value="Unassembled WGS sequence"/>
</dbReference>
<dbReference type="InterPro" id="IPR002100">
    <property type="entry name" value="TF_MADSbox"/>
</dbReference>
<dbReference type="AlphaFoldDB" id="A0A8X8YKR5"/>
<keyword evidence="4" id="KW-0804">Transcription</keyword>
<dbReference type="EMBL" id="PNBA02000002">
    <property type="protein sequence ID" value="KAG6433525.1"/>
    <property type="molecule type" value="Genomic_DNA"/>
</dbReference>
<comment type="subcellular location">
    <subcellularLocation>
        <location evidence="1">Nucleus</location>
    </subcellularLocation>
</comment>
<dbReference type="PROSITE" id="PS50066">
    <property type="entry name" value="MADS_BOX_2"/>
    <property type="match status" value="1"/>
</dbReference>
<comment type="caution">
    <text evidence="7">The sequence shown here is derived from an EMBL/GenBank/DDBJ whole genome shotgun (WGS) entry which is preliminary data.</text>
</comment>
<dbReference type="SUPFAM" id="SSF55455">
    <property type="entry name" value="SRF-like"/>
    <property type="match status" value="1"/>
</dbReference>
<evidence type="ECO:0000259" key="6">
    <source>
        <dbReference type="PROSITE" id="PS50066"/>
    </source>
</evidence>
<keyword evidence="2" id="KW-0805">Transcription regulation</keyword>
<evidence type="ECO:0000256" key="3">
    <source>
        <dbReference type="ARBA" id="ARBA00023125"/>
    </source>
</evidence>
<evidence type="ECO:0000256" key="1">
    <source>
        <dbReference type="ARBA" id="ARBA00004123"/>
    </source>
</evidence>
<dbReference type="Pfam" id="PF00319">
    <property type="entry name" value="SRF-TF"/>
    <property type="match status" value="1"/>
</dbReference>
<dbReference type="GO" id="GO:0000981">
    <property type="term" value="F:DNA-binding transcription factor activity, RNA polymerase II-specific"/>
    <property type="evidence" value="ECO:0007669"/>
    <property type="project" value="TreeGrafter"/>
</dbReference>
<protein>
    <recommendedName>
        <fullName evidence="6">MADS-box domain-containing protein</fullName>
    </recommendedName>
</protein>
<dbReference type="PANTHER" id="PTHR11945:SF776">
    <property type="entry name" value="AGAMOUS-LIKE 50-RELATED"/>
    <property type="match status" value="1"/>
</dbReference>
<keyword evidence="3" id="KW-0238">DNA-binding</keyword>
<evidence type="ECO:0000256" key="2">
    <source>
        <dbReference type="ARBA" id="ARBA00023015"/>
    </source>
</evidence>
<organism evidence="7">
    <name type="scientific">Salvia splendens</name>
    <name type="common">Scarlet sage</name>
    <dbReference type="NCBI Taxonomy" id="180675"/>
    <lineage>
        <taxon>Eukaryota</taxon>
        <taxon>Viridiplantae</taxon>
        <taxon>Streptophyta</taxon>
        <taxon>Embryophyta</taxon>
        <taxon>Tracheophyta</taxon>
        <taxon>Spermatophyta</taxon>
        <taxon>Magnoliopsida</taxon>
        <taxon>eudicotyledons</taxon>
        <taxon>Gunneridae</taxon>
        <taxon>Pentapetalae</taxon>
        <taxon>asterids</taxon>
        <taxon>lamiids</taxon>
        <taxon>Lamiales</taxon>
        <taxon>Lamiaceae</taxon>
        <taxon>Nepetoideae</taxon>
        <taxon>Mentheae</taxon>
        <taxon>Salviinae</taxon>
        <taxon>Salvia</taxon>
        <taxon>Salvia subgen. Calosphace</taxon>
        <taxon>core Calosphace</taxon>
    </lineage>
</organism>
<dbReference type="Gene3D" id="3.40.1810.10">
    <property type="entry name" value="Transcription factor, MADS-box"/>
    <property type="match status" value="1"/>
</dbReference>
<sequence>MENLNGKKKTMGRRKIEIKKIEKKSSLQVAFTKRRGGLFRKASEIAVYCGAEMAILVQSPGGKLFSYGQPSVRAVVDRVDPTPATEAGRIPCEYEGRVQYEEAKRKLETEVRIAAEREIEAGLWWEEPDEGLELHQLEELLKSLEDFCGEVAERLSVYPPQLSLPQTSSSIHNYYTFISKN</sequence>
<reference evidence="7" key="2">
    <citation type="submission" date="2020-08" db="EMBL/GenBank/DDBJ databases">
        <title>Plant Genome Project.</title>
        <authorList>
            <person name="Zhang R.-G."/>
        </authorList>
    </citation>
    <scope>NUCLEOTIDE SEQUENCE</scope>
    <source>
        <strain evidence="7">Huo1</strain>
        <tissue evidence="7">Leaf</tissue>
    </source>
</reference>
<dbReference type="PRINTS" id="PR00404">
    <property type="entry name" value="MADSDOMAIN"/>
</dbReference>
<dbReference type="GO" id="GO:0005634">
    <property type="term" value="C:nucleus"/>
    <property type="evidence" value="ECO:0007669"/>
    <property type="project" value="UniProtKB-SubCell"/>
</dbReference>
<keyword evidence="5" id="KW-0539">Nucleus</keyword>